<dbReference type="Proteomes" id="UP000199029">
    <property type="component" value="Unassembled WGS sequence"/>
</dbReference>
<dbReference type="EMBL" id="FOXS01000002">
    <property type="protein sequence ID" value="SFQ40983.1"/>
    <property type="molecule type" value="Genomic_DNA"/>
</dbReference>
<name>A0A1I5Y9Z0_HYMAR</name>
<dbReference type="AlphaFoldDB" id="A0A1I5Y9Z0"/>
<organism evidence="1 2">
    <name type="scientific">Hymenobacter arizonensis</name>
    <name type="common">Siccationidurans arizonensis</name>
    <dbReference type="NCBI Taxonomy" id="1227077"/>
    <lineage>
        <taxon>Bacteria</taxon>
        <taxon>Pseudomonadati</taxon>
        <taxon>Bacteroidota</taxon>
        <taxon>Cytophagia</taxon>
        <taxon>Cytophagales</taxon>
        <taxon>Hymenobacteraceae</taxon>
        <taxon>Hymenobacter</taxon>
    </lineage>
</organism>
<keyword evidence="2" id="KW-1185">Reference proteome</keyword>
<accession>A0A1I5Y9Z0</accession>
<gene>
    <name evidence="1" type="ORF">SAMN04515668_2317</name>
</gene>
<evidence type="ECO:0000313" key="2">
    <source>
        <dbReference type="Proteomes" id="UP000199029"/>
    </source>
</evidence>
<sequence>MTNNSAQSYLPTLKCHELSATSYHFSNARFQSEIFLQVGNNTQNLKQQ</sequence>
<reference evidence="2" key="1">
    <citation type="submission" date="2016-10" db="EMBL/GenBank/DDBJ databases">
        <authorList>
            <person name="Varghese N."/>
            <person name="Submissions S."/>
        </authorList>
    </citation>
    <scope>NUCLEOTIDE SEQUENCE [LARGE SCALE GENOMIC DNA]</scope>
    <source>
        <strain evidence="2">OR362-8,ATCC BAA-1266,JCM 13504</strain>
    </source>
</reference>
<protein>
    <submittedName>
        <fullName evidence="1">Uncharacterized protein</fullName>
    </submittedName>
</protein>
<proteinExistence type="predicted"/>
<evidence type="ECO:0000313" key="1">
    <source>
        <dbReference type="EMBL" id="SFQ40983.1"/>
    </source>
</evidence>